<proteinExistence type="predicted"/>
<dbReference type="InterPro" id="IPR002938">
    <property type="entry name" value="FAD-bd"/>
</dbReference>
<evidence type="ECO:0000256" key="3">
    <source>
        <dbReference type="ARBA" id="ARBA00023002"/>
    </source>
</evidence>
<dbReference type="Pfam" id="PF13450">
    <property type="entry name" value="NAD_binding_8"/>
    <property type="match status" value="1"/>
</dbReference>
<evidence type="ECO:0000256" key="1">
    <source>
        <dbReference type="ARBA" id="ARBA00022630"/>
    </source>
</evidence>
<dbReference type="Gene3D" id="3.50.50.60">
    <property type="entry name" value="FAD/NAD(P)-binding domain"/>
    <property type="match status" value="1"/>
</dbReference>
<feature type="domain" description="FAD-binding" evidence="6">
    <location>
        <begin position="319"/>
        <end position="389"/>
    </location>
</feature>
<sequence length="415" mass="44656">MNEDNSDGPHVLVIGGGVGGLCLAQGLRKSGVRVDVYERDRSAHFRGQGWRISLKKEGTSALRSCLPEHLFELCVATAILPATRMAFLDHLLNPKFEKPVPPLPHDVFFGVNRLTLREILLSGLDDARHFGKTFVRYDHAEDGRVRAHFADGTVATADLLVGADGTNSAVRRQLLPAAEVDDLGNFVYGRTPITPGMLDRLPGVLVDSFNRLIAPGGAAMSVVTCRTREPVPEAVARLAPGARLTDMPGYLAWMVSSDERTGWPAGPSLTPEGFRRSDGETLHRLARETIADFHPLARRIVDEADVPATFPVGLRSARPVSPWPTADVTLLGDAVHTMSPGRGEGANTTLRHAELLRQALVGVASGGVPLIEAVGRYETEMLRHGFQMVSASLSNPLMPRPSVTSPPRPGPRGAG</sequence>
<dbReference type="PRINTS" id="PR00420">
    <property type="entry name" value="RNGMNOXGNASE"/>
</dbReference>
<keyword evidence="3" id="KW-0560">Oxidoreductase</keyword>
<evidence type="ECO:0000313" key="8">
    <source>
        <dbReference type="Proteomes" id="UP000630097"/>
    </source>
</evidence>
<name>A0A8J3LY14_9ACTN</name>
<evidence type="ECO:0000256" key="4">
    <source>
        <dbReference type="ARBA" id="ARBA00023033"/>
    </source>
</evidence>
<comment type="caution">
    <text evidence="7">The sequence shown here is derived from an EMBL/GenBank/DDBJ whole genome shotgun (WGS) entry which is preliminary data.</text>
</comment>
<dbReference type="InterPro" id="IPR036188">
    <property type="entry name" value="FAD/NAD-bd_sf"/>
</dbReference>
<keyword evidence="4 7" id="KW-0503">Monooxygenase</keyword>
<evidence type="ECO:0000313" key="7">
    <source>
        <dbReference type="EMBL" id="GIG78830.1"/>
    </source>
</evidence>
<dbReference type="RefSeq" id="WP_203882290.1">
    <property type="nucleotide sequence ID" value="NZ_BAABHH010000007.1"/>
</dbReference>
<evidence type="ECO:0000256" key="5">
    <source>
        <dbReference type="SAM" id="MobiDB-lite"/>
    </source>
</evidence>
<keyword evidence="1" id="KW-0285">Flavoprotein</keyword>
<gene>
    <name evidence="7" type="ORF">Pka01_19570</name>
</gene>
<evidence type="ECO:0000256" key="2">
    <source>
        <dbReference type="ARBA" id="ARBA00022827"/>
    </source>
</evidence>
<accession>A0A8J3LY14</accession>
<dbReference type="PANTHER" id="PTHR47178">
    <property type="entry name" value="MONOOXYGENASE, FAD-BINDING"/>
    <property type="match status" value="1"/>
</dbReference>
<dbReference type="Pfam" id="PF01494">
    <property type="entry name" value="FAD_binding_3"/>
    <property type="match status" value="1"/>
</dbReference>
<evidence type="ECO:0000259" key="6">
    <source>
        <dbReference type="Pfam" id="PF01494"/>
    </source>
</evidence>
<reference evidence="7 8" key="1">
    <citation type="submission" date="2021-01" db="EMBL/GenBank/DDBJ databases">
        <title>Whole genome shotgun sequence of Planotetraspora kaengkrachanensis NBRC 104272.</title>
        <authorList>
            <person name="Komaki H."/>
            <person name="Tamura T."/>
        </authorList>
    </citation>
    <scope>NUCLEOTIDE SEQUENCE [LARGE SCALE GENOMIC DNA]</scope>
    <source>
        <strain evidence="7 8">NBRC 104272</strain>
    </source>
</reference>
<dbReference type="EMBL" id="BONV01000005">
    <property type="protein sequence ID" value="GIG78830.1"/>
    <property type="molecule type" value="Genomic_DNA"/>
</dbReference>
<feature type="compositionally biased region" description="Pro residues" evidence="5">
    <location>
        <begin position="404"/>
        <end position="415"/>
    </location>
</feature>
<dbReference type="GO" id="GO:0004497">
    <property type="term" value="F:monooxygenase activity"/>
    <property type="evidence" value="ECO:0007669"/>
    <property type="project" value="UniProtKB-KW"/>
</dbReference>
<dbReference type="AlphaFoldDB" id="A0A8J3LY14"/>
<dbReference type="PANTHER" id="PTHR47178:SF6">
    <property type="entry name" value="FAD-BINDING DOMAIN-CONTAINING PROTEIN"/>
    <property type="match status" value="1"/>
</dbReference>
<protein>
    <submittedName>
        <fullName evidence="7">Monooxygenase</fullName>
    </submittedName>
</protein>
<organism evidence="7 8">
    <name type="scientific">Planotetraspora kaengkrachanensis</name>
    <dbReference type="NCBI Taxonomy" id="575193"/>
    <lineage>
        <taxon>Bacteria</taxon>
        <taxon>Bacillati</taxon>
        <taxon>Actinomycetota</taxon>
        <taxon>Actinomycetes</taxon>
        <taxon>Streptosporangiales</taxon>
        <taxon>Streptosporangiaceae</taxon>
        <taxon>Planotetraspora</taxon>
    </lineage>
</organism>
<dbReference type="GO" id="GO:0071949">
    <property type="term" value="F:FAD binding"/>
    <property type="evidence" value="ECO:0007669"/>
    <property type="project" value="InterPro"/>
</dbReference>
<dbReference type="Proteomes" id="UP000630097">
    <property type="component" value="Unassembled WGS sequence"/>
</dbReference>
<keyword evidence="2" id="KW-0274">FAD</keyword>
<dbReference type="SUPFAM" id="SSF51905">
    <property type="entry name" value="FAD/NAD(P)-binding domain"/>
    <property type="match status" value="1"/>
</dbReference>
<keyword evidence="8" id="KW-1185">Reference proteome</keyword>
<feature type="region of interest" description="Disordered" evidence="5">
    <location>
        <begin position="393"/>
        <end position="415"/>
    </location>
</feature>